<dbReference type="AlphaFoldDB" id="A0A451G487"/>
<keyword evidence="10" id="KW-1185">Reference proteome</keyword>
<dbReference type="InterPro" id="IPR036259">
    <property type="entry name" value="MFS_trans_sf"/>
</dbReference>
<evidence type="ECO:0000313" key="9">
    <source>
        <dbReference type="EMBL" id="QAB14276.1"/>
    </source>
</evidence>
<keyword evidence="6 7" id="KW-0472">Membrane</keyword>
<dbReference type="PANTHER" id="PTHR43266">
    <property type="entry name" value="MACROLIDE-EFFLUX PROTEIN"/>
    <property type="match status" value="1"/>
</dbReference>
<evidence type="ECO:0000256" key="2">
    <source>
        <dbReference type="ARBA" id="ARBA00022448"/>
    </source>
</evidence>
<comment type="subcellular location">
    <subcellularLocation>
        <location evidence="1">Cell membrane</location>
        <topology evidence="1">Multi-pass membrane protein</topology>
    </subcellularLocation>
</comment>
<keyword evidence="4 7" id="KW-0812">Transmembrane</keyword>
<dbReference type="RefSeq" id="WP_128384121.1">
    <property type="nucleotide sequence ID" value="NZ_CP035033.1"/>
</dbReference>
<feature type="transmembrane region" description="Helical" evidence="7">
    <location>
        <begin position="85"/>
        <end position="101"/>
    </location>
</feature>
<organism evidence="9 10">
    <name type="scientific">Hydrogenovibrio thermophilus</name>
    <dbReference type="NCBI Taxonomy" id="265883"/>
    <lineage>
        <taxon>Bacteria</taxon>
        <taxon>Pseudomonadati</taxon>
        <taxon>Pseudomonadota</taxon>
        <taxon>Gammaproteobacteria</taxon>
        <taxon>Thiotrichales</taxon>
        <taxon>Piscirickettsiaceae</taxon>
        <taxon>Hydrogenovibrio</taxon>
    </lineage>
</organism>
<dbReference type="GO" id="GO:0022857">
    <property type="term" value="F:transmembrane transporter activity"/>
    <property type="evidence" value="ECO:0007669"/>
    <property type="project" value="InterPro"/>
</dbReference>
<feature type="transmembrane region" description="Helical" evidence="7">
    <location>
        <begin position="402"/>
        <end position="419"/>
    </location>
</feature>
<dbReference type="PROSITE" id="PS50850">
    <property type="entry name" value="MFS"/>
    <property type="match status" value="1"/>
</dbReference>
<dbReference type="CDD" id="cd06173">
    <property type="entry name" value="MFS_MefA_like"/>
    <property type="match status" value="1"/>
</dbReference>
<keyword evidence="2" id="KW-0813">Transport</keyword>
<dbReference type="GO" id="GO:0005886">
    <property type="term" value="C:plasma membrane"/>
    <property type="evidence" value="ECO:0007669"/>
    <property type="project" value="UniProtKB-SubCell"/>
</dbReference>
<dbReference type="InterPro" id="IPR011701">
    <property type="entry name" value="MFS"/>
</dbReference>
<feature type="transmembrane region" description="Helical" evidence="7">
    <location>
        <begin position="260"/>
        <end position="282"/>
    </location>
</feature>
<evidence type="ECO:0000259" key="8">
    <source>
        <dbReference type="PROSITE" id="PS50850"/>
    </source>
</evidence>
<keyword evidence="3" id="KW-1003">Cell membrane</keyword>
<evidence type="ECO:0000256" key="7">
    <source>
        <dbReference type="SAM" id="Phobius"/>
    </source>
</evidence>
<feature type="transmembrane region" description="Helical" evidence="7">
    <location>
        <begin position="332"/>
        <end position="356"/>
    </location>
</feature>
<keyword evidence="5 7" id="KW-1133">Transmembrane helix</keyword>
<proteinExistence type="predicted"/>
<feature type="transmembrane region" description="Helical" evidence="7">
    <location>
        <begin position="225"/>
        <end position="248"/>
    </location>
</feature>
<evidence type="ECO:0000256" key="6">
    <source>
        <dbReference type="ARBA" id="ARBA00023136"/>
    </source>
</evidence>
<accession>A0A451G487</accession>
<sequence length="429" mass="47423">MNNGFFLTRRFFPLFWVQFLGAFNDNLFKNALVMLITFRLAESPEQAGLLITLAAGIFILPFFLFSAFAGQLADKYEKTALIRKIKLAEILIMLLGAMALMTQSVELLFAVLFLMGVQSAFFGPIKYAVLPEHLADQELLDGNGWFSASTFVAILLGTIAGGWVVLTDGGETGMAAAILVVAVLGYVASRFVPTSAAGDASLTVQWNLWRNTRQEMALRHDFPQAFFAVLAISWFWFLGATYLSQIPVLVADQLGGDDKVVLLFLTVFSVGIALGAWLAGCYQKPVRSLTNVRWLVWLLMAISVVILIGNLAMNQVVLADDLVGISMFLTQWPSVVVLLTMLLIATFGGLFTVPLYTLLQVKTPHHFRSRMVAVNNITNALLMVVSSVFIMALYAFEFDLTQILYSVALLNLLVAFWYLKRGRVLTQPS</sequence>
<dbReference type="Proteomes" id="UP000285478">
    <property type="component" value="Chromosome"/>
</dbReference>
<feature type="transmembrane region" description="Helical" evidence="7">
    <location>
        <begin position="377"/>
        <end position="396"/>
    </location>
</feature>
<dbReference type="SUPFAM" id="SSF103473">
    <property type="entry name" value="MFS general substrate transporter"/>
    <property type="match status" value="1"/>
</dbReference>
<evidence type="ECO:0000256" key="4">
    <source>
        <dbReference type="ARBA" id="ARBA00022692"/>
    </source>
</evidence>
<feature type="transmembrane region" description="Helical" evidence="7">
    <location>
        <begin position="48"/>
        <end position="73"/>
    </location>
</feature>
<evidence type="ECO:0000256" key="3">
    <source>
        <dbReference type="ARBA" id="ARBA00022475"/>
    </source>
</evidence>
<feature type="transmembrane region" description="Helical" evidence="7">
    <location>
        <begin position="294"/>
        <end position="312"/>
    </location>
</feature>
<dbReference type="Pfam" id="PF07690">
    <property type="entry name" value="MFS_1"/>
    <property type="match status" value="1"/>
</dbReference>
<dbReference type="Gene3D" id="1.20.1250.20">
    <property type="entry name" value="MFS general substrate transporter like domains"/>
    <property type="match status" value="1"/>
</dbReference>
<gene>
    <name evidence="9" type="ORF">EPV75_00590</name>
</gene>
<name>A0A451G487_9GAMM</name>
<feature type="transmembrane region" description="Helical" evidence="7">
    <location>
        <begin position="145"/>
        <end position="166"/>
    </location>
</feature>
<protein>
    <submittedName>
        <fullName evidence="9">MFS transporter</fullName>
    </submittedName>
</protein>
<dbReference type="KEGG" id="htr:EPV75_00590"/>
<dbReference type="InterPro" id="IPR020846">
    <property type="entry name" value="MFS_dom"/>
</dbReference>
<dbReference type="EMBL" id="CP035033">
    <property type="protein sequence ID" value="QAB14276.1"/>
    <property type="molecule type" value="Genomic_DNA"/>
</dbReference>
<reference evidence="9 10" key="1">
    <citation type="journal article" date="2018" name="Environ. Microbiol.">
        <title>Genomes of ubiquitous marine and hypersaline Hydrogenovibrio, Thiomicrorhabdus and Thiomicrospira spp. encode a diversity of mechanisms to sustain chemolithoautotrophy in heterogeneous environments.</title>
        <authorList>
            <person name="Scott K.M."/>
            <person name="Williams J."/>
            <person name="Porter C.M.B."/>
            <person name="Russel S."/>
            <person name="Harmer T.L."/>
            <person name="Paul J.H."/>
            <person name="Antonen K.M."/>
            <person name="Bridges M.K."/>
            <person name="Camper G.J."/>
            <person name="Campla C.K."/>
            <person name="Casella L.G."/>
            <person name="Chase E."/>
            <person name="Conrad J.W."/>
            <person name="Cruz M.C."/>
            <person name="Dunlap D.S."/>
            <person name="Duran L."/>
            <person name="Fahsbender E.M."/>
            <person name="Goldsmith D.B."/>
            <person name="Keeley R.F."/>
            <person name="Kondoff M.R."/>
            <person name="Kussy B.I."/>
            <person name="Lane M.K."/>
            <person name="Lawler S."/>
            <person name="Leigh B.A."/>
            <person name="Lewis C."/>
            <person name="Lostal L.M."/>
            <person name="Marking D."/>
            <person name="Mancera P.A."/>
            <person name="McClenthan E.C."/>
            <person name="McIntyre E.A."/>
            <person name="Mine J.A."/>
            <person name="Modi S."/>
            <person name="Moore B.D."/>
            <person name="Morgan W.A."/>
            <person name="Nelson K.M."/>
            <person name="Nguyen K.N."/>
            <person name="Ogburn N."/>
            <person name="Parrino D.G."/>
            <person name="Pedapudi A.D."/>
            <person name="Pelham R.P."/>
            <person name="Preece A.M."/>
            <person name="Rampersad E.A."/>
            <person name="Richardson J.C."/>
            <person name="Rodgers C.M."/>
            <person name="Schaffer B.L."/>
            <person name="Sheridan N.E."/>
            <person name="Solone M.R."/>
            <person name="Staley Z.R."/>
            <person name="Tabuchi M."/>
            <person name="Waide R.J."/>
            <person name="Wanjugi P.W."/>
            <person name="Young S."/>
            <person name="Clum A."/>
            <person name="Daum C."/>
            <person name="Huntemann M."/>
            <person name="Ivanova N."/>
            <person name="Kyrpides N."/>
            <person name="Mikhailova N."/>
            <person name="Palaniappan K."/>
            <person name="Pillay M."/>
            <person name="Reddy T.B.K."/>
            <person name="Shapiro N."/>
            <person name="Stamatis D."/>
            <person name="Varghese N."/>
            <person name="Woyke T."/>
            <person name="Boden R."/>
            <person name="Freyermuth S.K."/>
            <person name="Kerfeld C.A."/>
        </authorList>
    </citation>
    <scope>NUCLEOTIDE SEQUENCE [LARGE SCALE GENOMIC DNA]</scope>
    <source>
        <strain evidence="9 10">JR-2</strain>
    </source>
</reference>
<feature type="domain" description="Major facilitator superfamily (MFS) profile" evidence="8">
    <location>
        <begin position="10"/>
        <end position="423"/>
    </location>
</feature>
<dbReference type="PANTHER" id="PTHR43266:SF2">
    <property type="entry name" value="MAJOR FACILITATOR SUPERFAMILY (MFS) PROFILE DOMAIN-CONTAINING PROTEIN"/>
    <property type="match status" value="1"/>
</dbReference>
<evidence type="ECO:0000256" key="5">
    <source>
        <dbReference type="ARBA" id="ARBA00022989"/>
    </source>
</evidence>
<evidence type="ECO:0000256" key="1">
    <source>
        <dbReference type="ARBA" id="ARBA00004651"/>
    </source>
</evidence>
<evidence type="ECO:0000313" key="10">
    <source>
        <dbReference type="Proteomes" id="UP000285478"/>
    </source>
</evidence>